<evidence type="ECO:0000256" key="1">
    <source>
        <dbReference type="SAM" id="MobiDB-lite"/>
    </source>
</evidence>
<gene>
    <name evidence="2" type="ORF">PHMEG_0004523</name>
</gene>
<name>A0A225WTN4_9STRA</name>
<dbReference type="EMBL" id="NBNE01000268">
    <property type="protein sequence ID" value="OWZ21002.1"/>
    <property type="molecule type" value="Genomic_DNA"/>
</dbReference>
<reference evidence="3" key="1">
    <citation type="submission" date="2017-03" db="EMBL/GenBank/DDBJ databases">
        <title>Phytopthora megakarya and P. palmivora, two closely related causual agents of cacao black pod achieved similar genome size and gene model numbers by different mechanisms.</title>
        <authorList>
            <person name="Ali S."/>
            <person name="Shao J."/>
            <person name="Larry D.J."/>
            <person name="Kronmiller B."/>
            <person name="Shen D."/>
            <person name="Strem M.D."/>
            <person name="Melnick R.L."/>
            <person name="Guiltinan M.J."/>
            <person name="Tyler B.M."/>
            <person name="Meinhardt L.W."/>
            <person name="Bailey B.A."/>
        </authorList>
    </citation>
    <scope>NUCLEOTIDE SEQUENCE [LARGE SCALE GENOMIC DNA]</scope>
    <source>
        <strain evidence="3">zdho120</strain>
    </source>
</reference>
<dbReference type="Proteomes" id="UP000198211">
    <property type="component" value="Unassembled WGS sequence"/>
</dbReference>
<sequence length="96" mass="10379">MQTLRSCDCANTYRRSDITHWVSQCWGNLTASTVINGFRKVGILNDTRAVGDGASFKVTGSDIVQELDSCNLASREVDSDDDTGSGDELDTSENNA</sequence>
<proteinExistence type="predicted"/>
<dbReference type="OrthoDB" id="129631at2759"/>
<organism evidence="2 3">
    <name type="scientific">Phytophthora megakarya</name>
    <dbReference type="NCBI Taxonomy" id="4795"/>
    <lineage>
        <taxon>Eukaryota</taxon>
        <taxon>Sar</taxon>
        <taxon>Stramenopiles</taxon>
        <taxon>Oomycota</taxon>
        <taxon>Peronosporomycetes</taxon>
        <taxon>Peronosporales</taxon>
        <taxon>Peronosporaceae</taxon>
        <taxon>Phytophthora</taxon>
    </lineage>
</organism>
<feature type="compositionally biased region" description="Acidic residues" evidence="1">
    <location>
        <begin position="78"/>
        <end position="96"/>
    </location>
</feature>
<feature type="region of interest" description="Disordered" evidence="1">
    <location>
        <begin position="75"/>
        <end position="96"/>
    </location>
</feature>
<protein>
    <submittedName>
        <fullName evidence="2">Uncharacterized protein</fullName>
    </submittedName>
</protein>
<accession>A0A225WTN4</accession>
<evidence type="ECO:0000313" key="3">
    <source>
        <dbReference type="Proteomes" id="UP000198211"/>
    </source>
</evidence>
<keyword evidence="3" id="KW-1185">Reference proteome</keyword>
<evidence type="ECO:0000313" key="2">
    <source>
        <dbReference type="EMBL" id="OWZ21002.1"/>
    </source>
</evidence>
<comment type="caution">
    <text evidence="2">The sequence shown here is derived from an EMBL/GenBank/DDBJ whole genome shotgun (WGS) entry which is preliminary data.</text>
</comment>
<dbReference type="AlphaFoldDB" id="A0A225WTN4"/>